<evidence type="ECO:0000256" key="1">
    <source>
        <dbReference type="SAM" id="SignalP"/>
    </source>
</evidence>
<comment type="caution">
    <text evidence="2">The sequence shown here is derived from an EMBL/GenBank/DDBJ whole genome shotgun (WGS) entry which is preliminary data.</text>
</comment>
<accession>A0A0C2VF78</accession>
<gene>
    <name evidence="2" type="ORF">KR50_35890</name>
</gene>
<sequence length="111" mass="12443">MSMRKTIIAIGICTIAISALTPASTTTLAQHQAPTYAKWGSLAVKETQSKYPNAEIIDYLHVGKESKNDTTIEKFKLWLKEGGNEFGVFVNIEYNTETEKVVKIDFQETTR</sequence>
<name>A0A0C2VF78_9BACL</name>
<keyword evidence="3" id="KW-1185">Reference proteome</keyword>
<evidence type="ECO:0000313" key="2">
    <source>
        <dbReference type="EMBL" id="KIL43186.1"/>
    </source>
</evidence>
<organism evidence="2 3">
    <name type="scientific">Jeotgalibacillus campisalis</name>
    <dbReference type="NCBI Taxonomy" id="220754"/>
    <lineage>
        <taxon>Bacteria</taxon>
        <taxon>Bacillati</taxon>
        <taxon>Bacillota</taxon>
        <taxon>Bacilli</taxon>
        <taxon>Bacillales</taxon>
        <taxon>Caryophanaceae</taxon>
        <taxon>Jeotgalibacillus</taxon>
    </lineage>
</organism>
<feature type="signal peptide" evidence="1">
    <location>
        <begin position="1"/>
        <end position="29"/>
    </location>
</feature>
<protein>
    <recommendedName>
        <fullName evidence="4">DUF3889 domain-containing protein</fullName>
    </recommendedName>
</protein>
<proteinExistence type="predicted"/>
<dbReference type="Pfam" id="PF13028">
    <property type="entry name" value="DUF3889"/>
    <property type="match status" value="1"/>
</dbReference>
<reference evidence="2 3" key="1">
    <citation type="submission" date="2015-01" db="EMBL/GenBank/DDBJ databases">
        <title>Jeotgalibacillus campisalis genome sequencing.</title>
        <authorList>
            <person name="Goh K.M."/>
            <person name="Chan K.-G."/>
            <person name="Yaakop A.S."/>
            <person name="Ee R."/>
            <person name="Gan H.M."/>
            <person name="Chan C.S."/>
        </authorList>
    </citation>
    <scope>NUCLEOTIDE SEQUENCE [LARGE SCALE GENOMIC DNA]</scope>
    <source>
        <strain evidence="2 3">SF-57</strain>
    </source>
</reference>
<dbReference type="InterPro" id="IPR024987">
    <property type="entry name" value="DUF3889"/>
</dbReference>
<dbReference type="Gene3D" id="3.10.450.390">
    <property type="entry name" value="Protein of unknown function DUF3889"/>
    <property type="match status" value="1"/>
</dbReference>
<feature type="chain" id="PRO_5038749049" description="DUF3889 domain-containing protein" evidence="1">
    <location>
        <begin position="30"/>
        <end position="111"/>
    </location>
</feature>
<dbReference type="PATRIC" id="fig|220754.4.peg.3600"/>
<dbReference type="EMBL" id="JXRR01000022">
    <property type="protein sequence ID" value="KIL43186.1"/>
    <property type="molecule type" value="Genomic_DNA"/>
</dbReference>
<evidence type="ECO:0008006" key="4">
    <source>
        <dbReference type="Google" id="ProtNLM"/>
    </source>
</evidence>
<dbReference type="Proteomes" id="UP000031972">
    <property type="component" value="Unassembled WGS sequence"/>
</dbReference>
<evidence type="ECO:0000313" key="3">
    <source>
        <dbReference type="Proteomes" id="UP000031972"/>
    </source>
</evidence>
<keyword evidence="1" id="KW-0732">Signal</keyword>
<dbReference type="AlphaFoldDB" id="A0A0C2VF78"/>